<dbReference type="GO" id="GO:0003676">
    <property type="term" value="F:nucleic acid binding"/>
    <property type="evidence" value="ECO:0007669"/>
    <property type="project" value="InterPro"/>
</dbReference>
<dbReference type="STRING" id="1003.SAMN04488541_103623"/>
<dbReference type="RefSeq" id="WP_091548741.1">
    <property type="nucleotide sequence ID" value="NZ_FONY01000036.1"/>
</dbReference>
<keyword evidence="2" id="KW-1185">Reference proteome</keyword>
<evidence type="ECO:0000313" key="2">
    <source>
        <dbReference type="Proteomes" id="UP000199513"/>
    </source>
</evidence>
<dbReference type="GO" id="GO:0008168">
    <property type="term" value="F:methyltransferase activity"/>
    <property type="evidence" value="ECO:0007669"/>
    <property type="project" value="InterPro"/>
</dbReference>
<dbReference type="GO" id="GO:0032259">
    <property type="term" value="P:methylation"/>
    <property type="evidence" value="ECO:0007669"/>
    <property type="project" value="InterPro"/>
</dbReference>
<organism evidence="1 2">
    <name type="scientific">Thermoflexibacter ruber</name>
    <dbReference type="NCBI Taxonomy" id="1003"/>
    <lineage>
        <taxon>Bacteria</taxon>
        <taxon>Pseudomonadati</taxon>
        <taxon>Bacteroidota</taxon>
        <taxon>Cytophagia</taxon>
        <taxon>Cytophagales</taxon>
        <taxon>Thermoflexibacteraceae</taxon>
        <taxon>Thermoflexibacter</taxon>
    </lineage>
</organism>
<dbReference type="InterPro" id="IPR002052">
    <property type="entry name" value="DNA_methylase_N6_adenine_CS"/>
</dbReference>
<dbReference type="PROSITE" id="PS00092">
    <property type="entry name" value="N6_MTASE"/>
    <property type="match status" value="1"/>
</dbReference>
<dbReference type="AlphaFoldDB" id="A0A1I2IYL0"/>
<proteinExistence type="predicted"/>
<evidence type="ECO:0000313" key="1">
    <source>
        <dbReference type="EMBL" id="SFF45571.1"/>
    </source>
</evidence>
<dbReference type="EMBL" id="FONY01000036">
    <property type="protein sequence ID" value="SFF45571.1"/>
    <property type="molecule type" value="Genomic_DNA"/>
</dbReference>
<dbReference type="OrthoDB" id="399884at2"/>
<gene>
    <name evidence="1" type="ORF">SAMN04488541_103623</name>
</gene>
<dbReference type="InterPro" id="IPR029063">
    <property type="entry name" value="SAM-dependent_MTases_sf"/>
</dbReference>
<name>A0A1I2IYL0_9BACT</name>
<sequence>MKYQNVREGEIKNKVAQDYFWIYDCTKEIGNIDFCVGMHQSQKGLAEQESLLWAEAKKGSSDIYKSIVQLILTIGKARTFDKYLPPTFLGAFDAEKIAFIPYNDIQEIFYLNDFNWNVTPSNYDTKEFKLIHEKVKTVIDNQALLFNFLKDDQEIKKFIKNNFTVSKFGLTKTKIDKNNFISVFNKWLQIVKPTIIMNWEMAKQKSIIEADFYLADLISSENQTLKEKLFVILKKDIYELDKRLNDMGMFDIIYTKFKDNQVAHTQFWNRYERPPKEEYWDYIVERRDLLVPQDVRERKGSFFTPQIWVELSQKYLADVLGVDWQDEYYIWDCAAGTGNLLAGLTNKYHIWASTLDKQDVEVMKDRIQNGANLLQDNVFQFDFLNDEFAPKSKGGKMPDNLYNIISHPEKRKKLVIYINPPYAEAGSTKQRAGTGKNKRKLTVENKVYQRYKELISKASNELFAQFLIRISQEIPNCKIGNFSKIKILQSANFSQFREVFRFKLKKIFLVPSHTFDNVSGKFPIGFFVWDGMYSEEFQEIEADVFDTFGKKIGVKSVFSLNRFIPLSSFGKEEPNGNGNTEYIGHFAARGNDFQNQNAVFIDNITKQWKGGGVHILISSKNLHKVAISFAVRHCIEATWLNDRDQFLHPNDGWQKDIEFQNDCLAFTLFHSQNRISSKEGTNHWIPFTEQEVNARAMFESNFMSKYIKGKLKPNGNGTLLEPEKIRTTPLDFSPEATSVFNAGLELWKYYHRQENCDVNASLYDIRVYFQGRNEAGKMNNKSADETYHQFMADLRKALKLLAQKIEPKVYEYAFLKQ</sequence>
<dbReference type="Proteomes" id="UP000199513">
    <property type="component" value="Unassembled WGS sequence"/>
</dbReference>
<protein>
    <submittedName>
        <fullName evidence="1">Uncharacterized protein</fullName>
    </submittedName>
</protein>
<accession>A0A1I2IYL0</accession>
<dbReference type="SUPFAM" id="SSF53335">
    <property type="entry name" value="S-adenosyl-L-methionine-dependent methyltransferases"/>
    <property type="match status" value="1"/>
</dbReference>
<reference evidence="1 2" key="1">
    <citation type="submission" date="2016-10" db="EMBL/GenBank/DDBJ databases">
        <authorList>
            <person name="de Groot N.N."/>
        </authorList>
    </citation>
    <scope>NUCLEOTIDE SEQUENCE [LARGE SCALE GENOMIC DNA]</scope>
    <source>
        <strain>GEY</strain>
        <strain evidence="2">DSM 9560</strain>
    </source>
</reference>